<keyword evidence="2" id="KW-1185">Reference proteome</keyword>
<proteinExistence type="predicted"/>
<dbReference type="Proteomes" id="UP000309997">
    <property type="component" value="Unassembled WGS sequence"/>
</dbReference>
<reference evidence="1 2" key="1">
    <citation type="journal article" date="2024" name="Plant Biotechnol. J.">
        <title>Genome and CRISPR/Cas9 system of a widespread forest tree (Populus alba) in the world.</title>
        <authorList>
            <person name="Liu Y.J."/>
            <person name="Jiang P.F."/>
            <person name="Han X.M."/>
            <person name="Li X.Y."/>
            <person name="Wang H.M."/>
            <person name="Wang Y.J."/>
            <person name="Wang X.X."/>
            <person name="Zeng Q.Y."/>
        </authorList>
    </citation>
    <scope>NUCLEOTIDE SEQUENCE [LARGE SCALE GENOMIC DNA]</scope>
    <source>
        <strain evidence="2">cv. PAL-ZL1</strain>
    </source>
</reference>
<protein>
    <submittedName>
        <fullName evidence="1">Uncharacterized protein</fullName>
    </submittedName>
</protein>
<gene>
    <name evidence="1" type="ORF">D5086_014259</name>
</gene>
<organism evidence="1 2">
    <name type="scientific">Populus alba</name>
    <name type="common">White poplar</name>
    <dbReference type="NCBI Taxonomy" id="43335"/>
    <lineage>
        <taxon>Eukaryota</taxon>
        <taxon>Viridiplantae</taxon>
        <taxon>Streptophyta</taxon>
        <taxon>Embryophyta</taxon>
        <taxon>Tracheophyta</taxon>
        <taxon>Spermatophyta</taxon>
        <taxon>Magnoliopsida</taxon>
        <taxon>eudicotyledons</taxon>
        <taxon>Gunneridae</taxon>
        <taxon>Pentapetalae</taxon>
        <taxon>rosids</taxon>
        <taxon>fabids</taxon>
        <taxon>Malpighiales</taxon>
        <taxon>Salicaceae</taxon>
        <taxon>Saliceae</taxon>
        <taxon>Populus</taxon>
    </lineage>
</organism>
<sequence>MCGLGFSSSTGQFKAIRIFSTREDSILHAETYTFRAETIIFNDKATPRGLGTDTWRSIGIVPQYNDWRRYCWRSFNAFVNGSFHWIIDIDDDYDLTNIIYSFNFESEQFRTFLLPVPPIDADYDHCYQYADLGVLGNSLYCSYFSYLPCDDCINLWVMKDYGVEDSWAEMLVIEHRVPFWEPRDFKNLRQKYILVIEDSCKLELHSFLRNGDFLFVRCNYKMILYSPGKKIFTELDKNGVTVHNRQIGGIGSGTSSIFGFVHKPSFVSLKDMVSGDSIFFCYGQYASLNPTENHMAIPGDSEHQWIERVKSEGAVPLLDPYNCSNGWASPPGECFMVRGPKYLTTKVKIPGGESLLKPLGFDWIKGSTKITEVPGPWIVRKAVGEQAVCIIGRALSCKYCFDEQFLEVDVDIGSSMVASAIVHLAFGYISMLTVDLAFVIEGQSESELPEQLLGALRFSDLNPACASLYEPSPLGSTDNLQSSLPTRLWKSIGQGFSQLLHPVPGAQENGFTSDTAHVNGTSELKEGCDDSKKW</sequence>
<comment type="caution">
    <text evidence="1">The sequence shown here is derived from an EMBL/GenBank/DDBJ whole genome shotgun (WGS) entry which is preliminary data.</text>
</comment>
<accession>A0ACC4BX03</accession>
<name>A0ACC4BX03_POPAL</name>
<dbReference type="EMBL" id="RCHU02000007">
    <property type="protein sequence ID" value="KAL3583198.1"/>
    <property type="molecule type" value="Genomic_DNA"/>
</dbReference>
<evidence type="ECO:0000313" key="1">
    <source>
        <dbReference type="EMBL" id="KAL3583198.1"/>
    </source>
</evidence>
<evidence type="ECO:0000313" key="2">
    <source>
        <dbReference type="Proteomes" id="UP000309997"/>
    </source>
</evidence>